<proteinExistence type="predicted"/>
<evidence type="ECO:0000313" key="2">
    <source>
        <dbReference type="EMBL" id="RID75512.1"/>
    </source>
</evidence>
<reference evidence="2 3" key="1">
    <citation type="submission" date="2018-06" db="EMBL/GenBank/DDBJ databases">
        <title>WGS assembly of Brassica rapa FPsc.</title>
        <authorList>
            <person name="Bowman J."/>
            <person name="Kohchi T."/>
            <person name="Yamato K."/>
            <person name="Jenkins J."/>
            <person name="Shu S."/>
            <person name="Ishizaki K."/>
            <person name="Yamaoka S."/>
            <person name="Nishihama R."/>
            <person name="Nakamura Y."/>
            <person name="Berger F."/>
            <person name="Adam C."/>
            <person name="Aki S."/>
            <person name="Althoff F."/>
            <person name="Araki T."/>
            <person name="Arteaga-Vazquez M."/>
            <person name="Balasubrmanian S."/>
            <person name="Bauer D."/>
            <person name="Boehm C."/>
            <person name="Briginshaw L."/>
            <person name="Caballero-Perez J."/>
            <person name="Catarino B."/>
            <person name="Chen F."/>
            <person name="Chiyoda S."/>
            <person name="Chovatia M."/>
            <person name="Davies K."/>
            <person name="Delmans M."/>
            <person name="Demura T."/>
            <person name="Dierschke T."/>
            <person name="Dolan L."/>
            <person name="Dorantes-Acosta A."/>
            <person name="Eklund D."/>
            <person name="Florent S."/>
            <person name="Flores-Sandoval E."/>
            <person name="Fujiyama A."/>
            <person name="Fukuzawa H."/>
            <person name="Galik B."/>
            <person name="Grimanelli D."/>
            <person name="Grimwood J."/>
            <person name="Grossniklaus U."/>
            <person name="Hamada T."/>
            <person name="Haseloff J."/>
            <person name="Hetherington A."/>
            <person name="Higo A."/>
            <person name="Hirakawa Y."/>
            <person name="Hundley H."/>
            <person name="Ikeda Y."/>
            <person name="Inoue K."/>
            <person name="Inoue S."/>
            <person name="Ishida S."/>
            <person name="Jia Q."/>
            <person name="Kakita M."/>
            <person name="Kanazawa T."/>
            <person name="Kawai Y."/>
            <person name="Kawashima T."/>
            <person name="Kennedy M."/>
            <person name="Kinose K."/>
            <person name="Kinoshita T."/>
            <person name="Kohara Y."/>
            <person name="Koide E."/>
            <person name="Komatsu K."/>
            <person name="Kopischke S."/>
            <person name="Kubo M."/>
            <person name="Kyozuka J."/>
            <person name="Lagercrantz U."/>
            <person name="Lin S."/>
            <person name="Lindquist E."/>
            <person name="Lipzen A."/>
            <person name="Lu C."/>
            <person name="Luna E."/>
            <person name="Martienssen R."/>
            <person name="Minamino N."/>
            <person name="Mizutani M."/>
            <person name="Mizutani M."/>
            <person name="Mochizuki N."/>
            <person name="Monte I."/>
            <person name="Mosher R."/>
            <person name="Nagasaki H."/>
            <person name="Nakagami H."/>
            <person name="Naramoto S."/>
            <person name="Nishitani K."/>
            <person name="Ohtani M."/>
            <person name="Okamoto T."/>
            <person name="Okumura M."/>
            <person name="Phillips J."/>
            <person name="Pollak B."/>
            <person name="Reinders A."/>
            <person name="Roevekamp M."/>
            <person name="Sano R."/>
            <person name="Sawa S."/>
            <person name="Schmid M."/>
            <person name="Shirakawa M."/>
            <person name="Solano R."/>
            <person name="Spunde A."/>
            <person name="Suetsugu N."/>
            <person name="Sugano S."/>
            <person name="Sugiyama A."/>
            <person name="Sun R."/>
            <person name="Suzuki Y."/>
            <person name="Takenaka M."/>
            <person name="Takezawa D."/>
            <person name="Tomogane H."/>
            <person name="Tsuzuki M."/>
            <person name="Ueda T."/>
            <person name="Umeda M."/>
            <person name="Ward J."/>
            <person name="Watanabe Y."/>
            <person name="Yazaki K."/>
            <person name="Yokoyama R."/>
            <person name="Yoshitake Y."/>
            <person name="Yotsui I."/>
            <person name="Zachgo S."/>
            <person name="Schmutz J."/>
        </authorList>
    </citation>
    <scope>NUCLEOTIDE SEQUENCE [LARGE SCALE GENOMIC DNA]</scope>
    <source>
        <strain evidence="3">cv. B-3</strain>
    </source>
</reference>
<organism evidence="2 3">
    <name type="scientific">Brassica campestris</name>
    <name type="common">Field mustard</name>
    <dbReference type="NCBI Taxonomy" id="3711"/>
    <lineage>
        <taxon>Eukaryota</taxon>
        <taxon>Viridiplantae</taxon>
        <taxon>Streptophyta</taxon>
        <taxon>Embryophyta</taxon>
        <taxon>Tracheophyta</taxon>
        <taxon>Spermatophyta</taxon>
        <taxon>Magnoliopsida</taxon>
        <taxon>eudicotyledons</taxon>
        <taxon>Gunneridae</taxon>
        <taxon>Pentapetalae</taxon>
        <taxon>rosids</taxon>
        <taxon>malvids</taxon>
        <taxon>Brassicales</taxon>
        <taxon>Brassicaceae</taxon>
        <taxon>Brassiceae</taxon>
        <taxon>Brassica</taxon>
    </lineage>
</organism>
<protein>
    <submittedName>
        <fullName evidence="2">Uncharacterized protein</fullName>
    </submittedName>
</protein>
<feature type="compositionally biased region" description="Polar residues" evidence="1">
    <location>
        <begin position="20"/>
        <end position="36"/>
    </location>
</feature>
<dbReference type="InterPro" id="IPR042316">
    <property type="entry name" value="IRKI-like"/>
</dbReference>
<name>A0A398ACG8_BRACM</name>
<dbReference type="Proteomes" id="UP000264353">
    <property type="component" value="Chromosome A2"/>
</dbReference>
<sequence length="384" mass="44650">MEIGAFADTYDDFHEERQQNRATPSSDGGSSATPSRCHNRRKSHNNNNPSFISSPNLTIKSIFQSEKPQTLFRHFPSAAVFLLLRLRRRRFQRRAVAVSQKRRRRHGSFPVENVHDGAREEAQQARDLLPQPQIGSRRVQQQQQETECPCSVQRWDHPAIPRLGVRISLFDQSPEQSFRVADSQLRTVGGKVYERLSLLPQPFDVKINSFAKNPKILIFYLQAILSRAFFENFELRSFRVSENWSTRILNPSDRCESNYASFNVLVELTWDEVLSRGTKHFSEEFSRFCDRKNECHAFFGASKSVWLDHFLANSLNPGLQIFRVERDDRFDPVYKEETGGDQYKSVVRAMVQPGFYVYGSVVKCKEEAVEDRMVKEFNKNDKRQ</sequence>
<evidence type="ECO:0000313" key="3">
    <source>
        <dbReference type="Proteomes" id="UP000264353"/>
    </source>
</evidence>
<feature type="compositionally biased region" description="Low complexity" evidence="1">
    <location>
        <begin position="45"/>
        <end position="55"/>
    </location>
</feature>
<dbReference type="AlphaFoldDB" id="A0A398ACG8"/>
<feature type="region of interest" description="Disordered" evidence="1">
    <location>
        <begin position="1"/>
        <end position="55"/>
    </location>
</feature>
<dbReference type="PANTHER" id="PTHR31029">
    <property type="entry name" value="CYCLIN-DEPENDENT KINASE-LIKE PROTEIN"/>
    <property type="match status" value="1"/>
</dbReference>
<evidence type="ECO:0000256" key="1">
    <source>
        <dbReference type="SAM" id="MobiDB-lite"/>
    </source>
</evidence>
<dbReference type="EMBL" id="CM010629">
    <property type="protein sequence ID" value="RID75512.1"/>
    <property type="molecule type" value="Genomic_DNA"/>
</dbReference>
<gene>
    <name evidence="2" type="ORF">BRARA_B02552</name>
</gene>
<accession>A0A398ACG8</accession>
<dbReference type="PANTHER" id="PTHR31029:SF10">
    <property type="entry name" value="GENOME ASSEMBLY, CHROMOSOME: A01"/>
    <property type="match status" value="1"/>
</dbReference>
<feature type="region of interest" description="Disordered" evidence="1">
    <location>
        <begin position="122"/>
        <end position="142"/>
    </location>
</feature>